<evidence type="ECO:0000313" key="1">
    <source>
        <dbReference type="EMBL" id="QCD34748.1"/>
    </source>
</evidence>
<name>A0A4P7VNI1_9BACT</name>
<gene>
    <name evidence="1" type="ORF">E7746_02075</name>
</gene>
<sequence>MDIDVVEIQHNLGCIIAKLGLIHNDTASVSTDRLQRLSDYLIDNQLAFEKAIRNEVRDKGSDYYVTQLYRSLSSYLKWYVAEHGRESAKMAVAKRIYDRIVFLWMPPIESLFPNVSKSAGIVVNPMSDNKDPKGYNKLFELAGEHYRSIRYDITENPDYPHLTSDEIYRRLKELVAPVCGEGVRIGMILNIAIKHRLLLKKPQGKSLERELGMTCSYPAVANVIDTPSDYFNIDDWGKDMEAKLLKQ</sequence>
<organism evidence="1 2">
    <name type="scientific">Muribaculum gordoncarteri</name>
    <dbReference type="NCBI Taxonomy" id="2530390"/>
    <lineage>
        <taxon>Bacteria</taxon>
        <taxon>Pseudomonadati</taxon>
        <taxon>Bacteroidota</taxon>
        <taxon>Bacteroidia</taxon>
        <taxon>Bacteroidales</taxon>
        <taxon>Muribaculaceae</taxon>
        <taxon>Muribaculum</taxon>
    </lineage>
</organism>
<accession>A0A4P7VNI1</accession>
<dbReference type="EMBL" id="CP039393">
    <property type="protein sequence ID" value="QCD34748.1"/>
    <property type="molecule type" value="Genomic_DNA"/>
</dbReference>
<dbReference type="RefSeq" id="WP_136409702.1">
    <property type="nucleotide sequence ID" value="NZ_CP039393.1"/>
</dbReference>
<dbReference type="OrthoDB" id="9781305at2"/>
<dbReference type="AlphaFoldDB" id="A0A4P7VNI1"/>
<dbReference type="KEGG" id="mgod:E7746_02075"/>
<evidence type="ECO:0000313" key="2">
    <source>
        <dbReference type="Proteomes" id="UP000297031"/>
    </source>
</evidence>
<reference evidence="1 2" key="1">
    <citation type="submission" date="2019-02" db="EMBL/GenBank/DDBJ databases">
        <title>Isolation and identification of novel species under the genus Muribaculum.</title>
        <authorList>
            <person name="Miyake S."/>
            <person name="Ding Y."/>
            <person name="Low A."/>
            <person name="Soh M."/>
            <person name="Seedorf H."/>
        </authorList>
    </citation>
    <scope>NUCLEOTIDE SEQUENCE [LARGE SCALE GENOMIC DNA]</scope>
    <source>
        <strain evidence="1 2">TLL-A4</strain>
    </source>
</reference>
<keyword evidence="2" id="KW-1185">Reference proteome</keyword>
<proteinExistence type="predicted"/>
<protein>
    <submittedName>
        <fullName evidence="1">Uncharacterized protein</fullName>
    </submittedName>
</protein>
<dbReference type="Proteomes" id="UP000297031">
    <property type="component" value="Chromosome"/>
</dbReference>